<protein>
    <recommendedName>
        <fullName evidence="4">Urocanate reductase</fullName>
        <ecNumber evidence="3">1.3.99.33</ecNumber>
    </recommendedName>
</protein>
<evidence type="ECO:0000256" key="4">
    <source>
        <dbReference type="ARBA" id="ARBA00015872"/>
    </source>
</evidence>
<dbReference type="InterPro" id="IPR050315">
    <property type="entry name" value="FAD-oxidoreductase_2"/>
</dbReference>
<feature type="domain" description="FMN-binding" evidence="9">
    <location>
        <begin position="11"/>
        <end position="83"/>
    </location>
</feature>
<comment type="cofactor">
    <cofactor evidence="2">
        <name>FAD</name>
        <dbReference type="ChEBI" id="CHEBI:57692"/>
    </cofactor>
</comment>
<dbReference type="PANTHER" id="PTHR43400:SF10">
    <property type="entry name" value="3-OXOSTEROID 1-DEHYDROGENASE"/>
    <property type="match status" value="1"/>
</dbReference>
<proteinExistence type="predicted"/>
<keyword evidence="7" id="KW-0560">Oxidoreductase</keyword>
<dbReference type="InterPro" id="IPR007329">
    <property type="entry name" value="FMN-bd"/>
</dbReference>
<dbReference type="Gene3D" id="3.90.700.10">
    <property type="entry name" value="Succinate dehydrogenase/fumarate reductase flavoprotein, catalytic domain"/>
    <property type="match status" value="1"/>
</dbReference>
<evidence type="ECO:0000256" key="7">
    <source>
        <dbReference type="ARBA" id="ARBA00023002"/>
    </source>
</evidence>
<keyword evidence="6" id="KW-0274">FAD</keyword>
<dbReference type="EC" id="1.3.99.33" evidence="3"/>
<dbReference type="EMBL" id="AYYR01000013">
    <property type="protein sequence ID" value="KRM77279.1"/>
    <property type="molecule type" value="Genomic_DNA"/>
</dbReference>
<reference evidence="10 11" key="1">
    <citation type="journal article" date="2015" name="Genome Announc.">
        <title>Expanding the biotechnology potential of lactobacilli through comparative genomics of 213 strains and associated genera.</title>
        <authorList>
            <person name="Sun Z."/>
            <person name="Harris H.M."/>
            <person name="McCann A."/>
            <person name="Guo C."/>
            <person name="Argimon S."/>
            <person name="Zhang W."/>
            <person name="Yang X."/>
            <person name="Jeffery I.B."/>
            <person name="Cooney J.C."/>
            <person name="Kagawa T.F."/>
            <person name="Liu W."/>
            <person name="Song Y."/>
            <person name="Salvetti E."/>
            <person name="Wrobel A."/>
            <person name="Rasinkangas P."/>
            <person name="Parkhill J."/>
            <person name="Rea M.C."/>
            <person name="O'Sullivan O."/>
            <person name="Ritari J."/>
            <person name="Douillard F.P."/>
            <person name="Paul Ross R."/>
            <person name="Yang R."/>
            <person name="Briner A.E."/>
            <person name="Felis G.E."/>
            <person name="de Vos W.M."/>
            <person name="Barrangou R."/>
            <person name="Klaenhammer T.R."/>
            <person name="Caufield P.W."/>
            <person name="Cui Y."/>
            <person name="Zhang H."/>
            <person name="O'Toole P.W."/>
        </authorList>
    </citation>
    <scope>NUCLEOTIDE SEQUENCE [LARGE SCALE GENOMIC DNA]</scope>
    <source>
        <strain evidence="10 11">DSM 20515</strain>
    </source>
</reference>
<dbReference type="Gene3D" id="3.50.50.60">
    <property type="entry name" value="FAD/NAD(P)-binding domain"/>
    <property type="match status" value="1"/>
</dbReference>
<dbReference type="GO" id="GO:0008202">
    <property type="term" value="P:steroid metabolic process"/>
    <property type="evidence" value="ECO:0007669"/>
    <property type="project" value="UniProtKB-ARBA"/>
</dbReference>
<evidence type="ECO:0000256" key="1">
    <source>
        <dbReference type="ARBA" id="ARBA00001917"/>
    </source>
</evidence>
<evidence type="ECO:0000256" key="6">
    <source>
        <dbReference type="ARBA" id="ARBA00022827"/>
    </source>
</evidence>
<keyword evidence="5" id="KW-0285">Flavoprotein</keyword>
<evidence type="ECO:0000313" key="11">
    <source>
        <dbReference type="Proteomes" id="UP000051845"/>
    </source>
</evidence>
<evidence type="ECO:0000256" key="3">
    <source>
        <dbReference type="ARBA" id="ARBA00013137"/>
    </source>
</evidence>
<evidence type="ECO:0000256" key="5">
    <source>
        <dbReference type="ARBA" id="ARBA00022630"/>
    </source>
</evidence>
<organism evidence="10 11">
    <name type="scientific">Secundilactobacillus collinoides DSM 20515 = JCM 1123</name>
    <dbReference type="NCBI Taxonomy" id="1423733"/>
    <lineage>
        <taxon>Bacteria</taxon>
        <taxon>Bacillati</taxon>
        <taxon>Bacillota</taxon>
        <taxon>Bacilli</taxon>
        <taxon>Lactobacillales</taxon>
        <taxon>Lactobacillaceae</taxon>
        <taxon>Secundilactobacillus</taxon>
    </lineage>
</organism>
<dbReference type="SMART" id="SM00900">
    <property type="entry name" value="FMN_bind"/>
    <property type="match status" value="1"/>
</dbReference>
<dbReference type="Pfam" id="PF00890">
    <property type="entry name" value="FAD_binding_2"/>
    <property type="match status" value="1"/>
</dbReference>
<dbReference type="STRING" id="33960.TY91_07760"/>
<dbReference type="AlphaFoldDB" id="A0A0R2BCD7"/>
<evidence type="ECO:0000256" key="8">
    <source>
        <dbReference type="ARBA" id="ARBA00049922"/>
    </source>
</evidence>
<dbReference type="Proteomes" id="UP000051845">
    <property type="component" value="Unassembled WGS sequence"/>
</dbReference>
<comment type="caution">
    <text evidence="10">The sequence shown here is derived from an EMBL/GenBank/DDBJ whole genome shotgun (WGS) entry which is preliminary data.</text>
</comment>
<sequence>MSEQYQGTAKGFHGNITATVTLDGDTISDVTAEVEPGTVGGLGVARLENAVKAAGHADVDAITGATISSYAFEAAVHKATAVAKGDLTAEQALDAATEDPYKPADATTGASENVNVVERNPSPVTKPVPYNDDVKFDDSYDVVVVGSGGAGLAAATEAAQAGLSVFISEKAGIPGGTTNFSGGVMQAAGTSYQKALTSYDNDNPDKHASYWIDAGEDQVDMTLVRDLAKNAPKNIDWLADMGIKWQSVYGNNHIPATSTLDFADRIHVYDNGKGGGGQMGDGIVLTQTLLKAALDAGATISYDTPTTALVQDRDRKIIYGVVVHQNGEKRLIEAKRGVILATAGIDHNLELAKAQNPQHYSDLQHHANLSAVTDTGDGIFLGMAAGAGINGMGGTIDLDGKTGNATNDQIPSMPMIYVNAKGKRFVCEDATYAFTMRAVFQQEKQLGKPTNMIFDENSIQAEGSAWTAETLAKDVEKGEVKKAATVAELAKLIHVPEENLQATLTEWNTHAKTGQDPVYDRQTGIAPLTAPFYVHQTTAMNLGAIGGLTINVEGQVLDVLDAPIKGLYAAGLTAGGWLGPYYPGSGTAIAGIVHQGRKAAQTLIKKRM</sequence>
<dbReference type="RefSeq" id="WP_054758532.1">
    <property type="nucleotide sequence ID" value="NZ_AYYR01000013.1"/>
</dbReference>
<dbReference type="Pfam" id="PF04205">
    <property type="entry name" value="FMN_bind"/>
    <property type="match status" value="1"/>
</dbReference>
<comment type="cofactor">
    <cofactor evidence="1">
        <name>FMN</name>
        <dbReference type="ChEBI" id="CHEBI:58210"/>
    </cofactor>
</comment>
<dbReference type="GO" id="GO:0016020">
    <property type="term" value="C:membrane"/>
    <property type="evidence" value="ECO:0007669"/>
    <property type="project" value="InterPro"/>
</dbReference>
<comment type="catalytic activity">
    <reaction evidence="8">
        <text>dihydrourocanate + A = urocanate + AH2</text>
        <dbReference type="Rhea" id="RHEA:36059"/>
        <dbReference type="ChEBI" id="CHEBI:13193"/>
        <dbReference type="ChEBI" id="CHEBI:17499"/>
        <dbReference type="ChEBI" id="CHEBI:27247"/>
        <dbReference type="ChEBI" id="CHEBI:72991"/>
        <dbReference type="EC" id="1.3.99.33"/>
    </reaction>
</comment>
<dbReference type="PRINTS" id="PR00469">
    <property type="entry name" value="PNDRDTASEII"/>
</dbReference>
<dbReference type="InterPro" id="IPR003953">
    <property type="entry name" value="FAD-dep_OxRdtase_2_FAD-bd"/>
</dbReference>
<evidence type="ECO:0000256" key="2">
    <source>
        <dbReference type="ARBA" id="ARBA00001974"/>
    </source>
</evidence>
<dbReference type="SUPFAM" id="SSF56425">
    <property type="entry name" value="Succinate dehydrogenase/fumarate reductase flavoprotein, catalytic domain"/>
    <property type="match status" value="1"/>
</dbReference>
<evidence type="ECO:0000259" key="9">
    <source>
        <dbReference type="SMART" id="SM00900"/>
    </source>
</evidence>
<dbReference type="InterPro" id="IPR036188">
    <property type="entry name" value="FAD/NAD-bd_sf"/>
</dbReference>
<dbReference type="GO" id="GO:0010181">
    <property type="term" value="F:FMN binding"/>
    <property type="evidence" value="ECO:0007669"/>
    <property type="project" value="InterPro"/>
</dbReference>
<dbReference type="PANTHER" id="PTHR43400">
    <property type="entry name" value="FUMARATE REDUCTASE"/>
    <property type="match status" value="1"/>
</dbReference>
<dbReference type="SUPFAM" id="SSF51905">
    <property type="entry name" value="FAD/NAD(P)-binding domain"/>
    <property type="match status" value="1"/>
</dbReference>
<accession>A0A0R2BCD7</accession>
<evidence type="ECO:0000313" key="10">
    <source>
        <dbReference type="EMBL" id="KRM77279.1"/>
    </source>
</evidence>
<dbReference type="GO" id="GO:0033765">
    <property type="term" value="F:steroid dehydrogenase activity, acting on the CH-CH group of donors"/>
    <property type="evidence" value="ECO:0007669"/>
    <property type="project" value="UniProtKB-ARBA"/>
</dbReference>
<gene>
    <name evidence="10" type="ORF">FC82_GL000524</name>
</gene>
<dbReference type="PATRIC" id="fig|1423733.4.peg.546"/>
<dbReference type="InterPro" id="IPR027477">
    <property type="entry name" value="Succ_DH/fumarate_Rdtase_cat_sf"/>
</dbReference>
<name>A0A0R2BCD7_SECCO</name>